<feature type="domain" description="IclR-ED" evidence="5">
    <location>
        <begin position="72"/>
        <end position="254"/>
    </location>
</feature>
<keyword evidence="3" id="KW-0804">Transcription</keyword>
<dbReference type="SUPFAM" id="SSF55781">
    <property type="entry name" value="GAF domain-like"/>
    <property type="match status" value="1"/>
</dbReference>
<dbReference type="SUPFAM" id="SSF46785">
    <property type="entry name" value="Winged helix' DNA-binding domain"/>
    <property type="match status" value="1"/>
</dbReference>
<dbReference type="Gene3D" id="3.30.450.40">
    <property type="match status" value="1"/>
</dbReference>
<keyword evidence="1" id="KW-0805">Transcription regulation</keyword>
<dbReference type="EMBL" id="JBHTBR010000005">
    <property type="protein sequence ID" value="MFC7292744.1"/>
    <property type="molecule type" value="Genomic_DNA"/>
</dbReference>
<evidence type="ECO:0000259" key="4">
    <source>
        <dbReference type="PROSITE" id="PS51077"/>
    </source>
</evidence>
<gene>
    <name evidence="6" type="ORF">ACFQS8_14015</name>
</gene>
<dbReference type="InterPro" id="IPR036388">
    <property type="entry name" value="WH-like_DNA-bd_sf"/>
</dbReference>
<feature type="domain" description="HTH iclR-type" evidence="4">
    <location>
        <begin position="9"/>
        <end position="71"/>
    </location>
</feature>
<proteinExistence type="predicted"/>
<evidence type="ECO:0000256" key="1">
    <source>
        <dbReference type="ARBA" id="ARBA00023015"/>
    </source>
</evidence>
<evidence type="ECO:0000256" key="3">
    <source>
        <dbReference type="ARBA" id="ARBA00023163"/>
    </source>
</evidence>
<dbReference type="PANTHER" id="PTHR30136">
    <property type="entry name" value="HELIX-TURN-HELIX TRANSCRIPTIONAL REGULATOR, ICLR FAMILY"/>
    <property type="match status" value="1"/>
</dbReference>
<accession>A0ABW2IP59</accession>
<dbReference type="InterPro" id="IPR036390">
    <property type="entry name" value="WH_DNA-bd_sf"/>
</dbReference>
<comment type="caution">
    <text evidence="6">The sequence shown here is derived from an EMBL/GenBank/DDBJ whole genome shotgun (WGS) entry which is preliminary data.</text>
</comment>
<dbReference type="PROSITE" id="PS51077">
    <property type="entry name" value="HTH_ICLR"/>
    <property type="match status" value="1"/>
</dbReference>
<name>A0ABW2IP59_9PROT</name>
<dbReference type="Proteomes" id="UP001596492">
    <property type="component" value="Unassembled WGS sequence"/>
</dbReference>
<dbReference type="InterPro" id="IPR014757">
    <property type="entry name" value="Tscrpt_reg_IclR_C"/>
</dbReference>
<evidence type="ECO:0000256" key="2">
    <source>
        <dbReference type="ARBA" id="ARBA00023125"/>
    </source>
</evidence>
<keyword evidence="7" id="KW-1185">Reference proteome</keyword>
<protein>
    <submittedName>
        <fullName evidence="6">IclR family transcriptional regulator</fullName>
    </submittedName>
</protein>
<evidence type="ECO:0000313" key="7">
    <source>
        <dbReference type="Proteomes" id="UP001596492"/>
    </source>
</evidence>
<evidence type="ECO:0000259" key="5">
    <source>
        <dbReference type="PROSITE" id="PS51078"/>
    </source>
</evidence>
<dbReference type="InterPro" id="IPR050707">
    <property type="entry name" value="HTH_MetabolicPath_Reg"/>
</dbReference>
<dbReference type="InterPro" id="IPR029016">
    <property type="entry name" value="GAF-like_dom_sf"/>
</dbReference>
<dbReference type="Pfam" id="PF01614">
    <property type="entry name" value="IclR_C"/>
    <property type="match status" value="1"/>
</dbReference>
<reference evidence="7" key="1">
    <citation type="journal article" date="2019" name="Int. J. Syst. Evol. Microbiol.">
        <title>The Global Catalogue of Microorganisms (GCM) 10K type strain sequencing project: providing services to taxonomists for standard genome sequencing and annotation.</title>
        <authorList>
            <consortium name="The Broad Institute Genomics Platform"/>
            <consortium name="The Broad Institute Genome Sequencing Center for Infectious Disease"/>
            <person name="Wu L."/>
            <person name="Ma J."/>
        </authorList>
    </citation>
    <scope>NUCLEOTIDE SEQUENCE [LARGE SCALE GENOMIC DNA]</scope>
    <source>
        <strain evidence="7">CCUG 51308</strain>
    </source>
</reference>
<dbReference type="PANTHER" id="PTHR30136:SF7">
    <property type="entry name" value="HTH-TYPE TRANSCRIPTIONAL REGULATOR KDGR-RELATED"/>
    <property type="match status" value="1"/>
</dbReference>
<organism evidence="6 7">
    <name type="scientific">Hirschia litorea</name>
    <dbReference type="NCBI Taxonomy" id="1199156"/>
    <lineage>
        <taxon>Bacteria</taxon>
        <taxon>Pseudomonadati</taxon>
        <taxon>Pseudomonadota</taxon>
        <taxon>Alphaproteobacteria</taxon>
        <taxon>Hyphomonadales</taxon>
        <taxon>Hyphomonadaceae</taxon>
        <taxon>Hirschia</taxon>
    </lineage>
</organism>
<dbReference type="SMART" id="SM00346">
    <property type="entry name" value="HTH_ICLR"/>
    <property type="match status" value="1"/>
</dbReference>
<sequence length="254" mass="27814">MSDVKKYAAPALEKGLDILEYLSSKTEPLSQADIAAGIGKSPNEIYRVLVGLEARRYIVRSEISGKYRLSLKLYSLAHTHSPVERLREAAALPLRELAEAVGQSCHLSLLYEGRLMVVSQMRSSEPVSLSITEGTLFPLLSTASGRVMLANMSKEMRQDIMQSDEVYSQTSLEQRELLEVQLQKILEDRFYMGVSEITVGVTDCAAFVGQVEGGLFAAVAVSGLTSSISTKRREVDITSAVRFAADSISTRMGL</sequence>
<dbReference type="RefSeq" id="WP_382168428.1">
    <property type="nucleotide sequence ID" value="NZ_JBHTBR010000005.1"/>
</dbReference>
<dbReference type="Gene3D" id="1.10.10.10">
    <property type="entry name" value="Winged helix-like DNA-binding domain superfamily/Winged helix DNA-binding domain"/>
    <property type="match status" value="1"/>
</dbReference>
<evidence type="ECO:0000313" key="6">
    <source>
        <dbReference type="EMBL" id="MFC7292744.1"/>
    </source>
</evidence>
<dbReference type="PROSITE" id="PS51078">
    <property type="entry name" value="ICLR_ED"/>
    <property type="match status" value="1"/>
</dbReference>
<keyword evidence="2" id="KW-0238">DNA-binding</keyword>
<dbReference type="InterPro" id="IPR005471">
    <property type="entry name" value="Tscrpt_reg_IclR_N"/>
</dbReference>
<dbReference type="Pfam" id="PF09339">
    <property type="entry name" value="HTH_IclR"/>
    <property type="match status" value="1"/>
</dbReference>